<dbReference type="InterPro" id="IPR011990">
    <property type="entry name" value="TPR-like_helical_dom_sf"/>
</dbReference>
<evidence type="ECO:0000256" key="3">
    <source>
        <dbReference type="PROSITE-ProRule" id="PRU00339"/>
    </source>
</evidence>
<feature type="repeat" description="TPR" evidence="3">
    <location>
        <begin position="510"/>
        <end position="543"/>
    </location>
</feature>
<dbReference type="SMART" id="SM00028">
    <property type="entry name" value="TPR"/>
    <property type="match status" value="17"/>
</dbReference>
<dbReference type="SUPFAM" id="SSF48452">
    <property type="entry name" value="TPR-like"/>
    <property type="match status" value="2"/>
</dbReference>
<dbReference type="SUPFAM" id="SSF81901">
    <property type="entry name" value="HCP-like"/>
    <property type="match status" value="1"/>
</dbReference>
<dbReference type="PANTHER" id="PTHR45641">
    <property type="entry name" value="TETRATRICOPEPTIDE REPEAT PROTEIN (AFU_ORTHOLOGUE AFUA_6G03870)"/>
    <property type="match status" value="1"/>
</dbReference>
<name>A0A7S3VEI9_9STRA</name>
<feature type="region of interest" description="Disordered" evidence="4">
    <location>
        <begin position="442"/>
        <end position="461"/>
    </location>
</feature>
<feature type="repeat" description="TPR" evidence="3">
    <location>
        <begin position="1037"/>
        <end position="1070"/>
    </location>
</feature>
<dbReference type="Pfam" id="PF13181">
    <property type="entry name" value="TPR_8"/>
    <property type="match status" value="1"/>
</dbReference>
<keyword evidence="2 3" id="KW-0802">TPR repeat</keyword>
<dbReference type="EMBL" id="HBIO01027145">
    <property type="protein sequence ID" value="CAE0475994.1"/>
    <property type="molecule type" value="Transcribed_RNA"/>
</dbReference>
<evidence type="ECO:0000256" key="4">
    <source>
        <dbReference type="SAM" id="MobiDB-lite"/>
    </source>
</evidence>
<evidence type="ECO:0000256" key="2">
    <source>
        <dbReference type="ARBA" id="ARBA00022803"/>
    </source>
</evidence>
<feature type="compositionally biased region" description="Polar residues" evidence="4">
    <location>
        <begin position="570"/>
        <end position="581"/>
    </location>
</feature>
<feature type="region of interest" description="Disordered" evidence="4">
    <location>
        <begin position="163"/>
        <end position="205"/>
    </location>
</feature>
<keyword evidence="1" id="KW-0677">Repeat</keyword>
<sequence length="1523" mass="172358">MNLIIFTERLKEASVLHNIALINKRTQNYQKSNQCYQQAVQLYQSCYDHYNSIPDDDVANAAELEANGAQQQHQNHQRKSSNPPINLELKISQTYQSMAKVYECLNDEMSSVRAHEDAITLLIEGSNDDGNDHEDGSSSSQEPRQRDAAMHVDMNMNMNMKRQQRAVDDKSYHSPKKNPSAIHGNISPDSVMDPHLSPSPSRSTATATIKSQYNIVKLTTHERTRITSVSLTSLAHLYFRQECNQGIDHVEEDPLRYYQEALNFLKTVPNPISNTYISALSNDKGSGVGFHRINSGNESDANLTVSSFGKAYAIDLRKDIANILVEMGTLYKRRKDHSSAIKVLEQARDMRLLLNSNINEQEMIESSLGVTYERMGAYGKAFTCYQHVLKVRKIMFGDKSLPVANLYASMSNLHRKDGDFAQSLSWNKMAIQLYEVCEKKTTATTPSSSPKTNKRSKNPDFNLQRNIIGSYQNQGCLYVEMNELDRAIASYLISIEKQIAFQGEEHPDVARTLNVLGDLYLTKNDLVEAKAIFSRALKLYRKYGVEDSDPDMVCTLECLCEIESHVNDSNGGNVRNTNIPKSDTEPRRKTPPLASPRLITTSTRSRQDYDAAEVENGFCAVIETDPHFLEDDDAVSQITFLTHKDPPPKREQQGDWIENNLEKYVFQAVDRIANGLNQVTESFLSGPQQRLSGCRPSSPRVTQKKSVIVPIVEEEDDEEGYEVREFESRLLEPILQISTKVTTPETSLSTKLDSENCNTDCNSGIFAHLTSCDLTKSFDHDAATRIDTTRDVSIVHDDDSVANNTLVSSVLHGMKIPDDGTGVSLAGTYASSTLHGLNLPTDDHSLKRMRDNLHPIQEKDTKTPMIIDTNEIDAPKNRAVCNMDDLLAQMNVVTCDMEEDDAVPFQELLKGESTDDKPTIEMKQDETFEKMSLCLDKLIELKDKHGPSHTKVINTMFTLAELYVENGDNAKGVKKYEEIVDLCQSKYGRNSLQVSDVHVKLGEYYCKERESTNAIEYFSRAKDILVYLYGNTNPRIAQMLNRMGMAELGRNDFDVAMDYFQEALKIQKLNLEPNEINPDVSATYVNIGSVYYKERNSVKTNRTKKDSYKSFIESGMLEKIAFAHSERGEYLMAMNFYEESLLNLQNSQGSKGQGNTGTPNTRKSRKIIETLKFLGDLNIKVSRFSTAKDYYEQGMSSANSSTKITNVEVANIKADVGVVEYSLGNFKKATQILELSLSVQRSFLGSENPRVAKTVYHIGVVKRKMCDFERSLVCLNDALRIQQSILKENHPDTIFTEMELGKLLLDSDKVDDAIFRFENIFTKQRNLFGDEHPDLAETMYYIGICCTKQRDLTKAMKYFERCYLMQHKAFKVDCPQTASTLDQIGQVLLSSRKFEKARKVLEESLQIRRDICEAGDHYQVVYSLISMGQLCTSERKYKDAMYYFKDAMRVAVRSFTLEHPIIAEIHCGVGNLNTRKCLFEEAKNEFILALEIYGKTLIPATHEKVVKAKDDLKRAEHEEALCV</sequence>
<evidence type="ECO:0000313" key="5">
    <source>
        <dbReference type="EMBL" id="CAE0475994.1"/>
    </source>
</evidence>
<dbReference type="PANTHER" id="PTHR45641:SF19">
    <property type="entry name" value="NEPHROCYSTIN-3"/>
    <property type="match status" value="1"/>
</dbReference>
<feature type="compositionally biased region" description="Low complexity" evidence="4">
    <location>
        <begin position="442"/>
        <end position="451"/>
    </location>
</feature>
<organism evidence="5">
    <name type="scientific">Chaetoceros debilis</name>
    <dbReference type="NCBI Taxonomy" id="122233"/>
    <lineage>
        <taxon>Eukaryota</taxon>
        <taxon>Sar</taxon>
        <taxon>Stramenopiles</taxon>
        <taxon>Ochrophyta</taxon>
        <taxon>Bacillariophyta</taxon>
        <taxon>Coscinodiscophyceae</taxon>
        <taxon>Chaetocerotophycidae</taxon>
        <taxon>Chaetocerotales</taxon>
        <taxon>Chaetocerotaceae</taxon>
        <taxon>Chaetoceros</taxon>
    </lineage>
</organism>
<protein>
    <submittedName>
        <fullName evidence="5">Uncharacterized protein</fullName>
    </submittedName>
</protein>
<dbReference type="Pfam" id="PF13424">
    <property type="entry name" value="TPR_12"/>
    <property type="match status" value="5"/>
</dbReference>
<proteinExistence type="predicted"/>
<accession>A0A7S3VEI9</accession>
<gene>
    <name evidence="5" type="ORF">CDEB00056_LOCUS20847</name>
</gene>
<dbReference type="PROSITE" id="PS50005">
    <property type="entry name" value="TPR"/>
    <property type="match status" value="2"/>
</dbReference>
<dbReference type="Gene3D" id="1.25.40.10">
    <property type="entry name" value="Tetratricopeptide repeat domain"/>
    <property type="match status" value="5"/>
</dbReference>
<feature type="region of interest" description="Disordered" evidence="4">
    <location>
        <begin position="570"/>
        <end position="606"/>
    </location>
</feature>
<feature type="region of interest" description="Disordered" evidence="4">
    <location>
        <begin position="124"/>
        <end position="146"/>
    </location>
</feature>
<reference evidence="5" key="1">
    <citation type="submission" date="2021-01" db="EMBL/GenBank/DDBJ databases">
        <authorList>
            <person name="Corre E."/>
            <person name="Pelletier E."/>
            <person name="Niang G."/>
            <person name="Scheremetjew M."/>
            <person name="Finn R."/>
            <person name="Kale V."/>
            <person name="Holt S."/>
            <person name="Cochrane G."/>
            <person name="Meng A."/>
            <person name="Brown T."/>
            <person name="Cohen L."/>
        </authorList>
    </citation>
    <scope>NUCLEOTIDE SEQUENCE</scope>
    <source>
        <strain evidence="5">MM31A-1</strain>
    </source>
</reference>
<dbReference type="InterPro" id="IPR019734">
    <property type="entry name" value="TPR_rpt"/>
</dbReference>
<evidence type="ECO:0000256" key="1">
    <source>
        <dbReference type="ARBA" id="ARBA00022737"/>
    </source>
</evidence>